<gene>
    <name evidence="2" type="ORF">FHR92_005071</name>
</gene>
<reference evidence="2 3" key="1">
    <citation type="submission" date="2020-08" db="EMBL/GenBank/DDBJ databases">
        <title>Genomic Encyclopedia of Type Strains, Phase III (KMG-III): the genomes of soil and plant-associated and newly described type strains.</title>
        <authorList>
            <person name="Whitman W."/>
        </authorList>
    </citation>
    <scope>NUCLEOTIDE SEQUENCE [LARGE SCALE GENOMIC DNA]</scope>
    <source>
        <strain evidence="2 3">CECT 8693</strain>
    </source>
</reference>
<protein>
    <recommendedName>
        <fullName evidence="4">WxL domain-containing protein</fullName>
    </recommendedName>
</protein>
<dbReference type="EMBL" id="JACJIP010000056">
    <property type="protein sequence ID" value="MBA9088554.1"/>
    <property type="molecule type" value="Genomic_DNA"/>
</dbReference>
<feature type="signal peptide" evidence="1">
    <location>
        <begin position="1"/>
        <end position="24"/>
    </location>
</feature>
<evidence type="ECO:0000256" key="1">
    <source>
        <dbReference type="SAM" id="SignalP"/>
    </source>
</evidence>
<accession>A0A7W3SYG5</accession>
<evidence type="ECO:0008006" key="4">
    <source>
        <dbReference type="Google" id="ProtNLM"/>
    </source>
</evidence>
<evidence type="ECO:0000313" key="3">
    <source>
        <dbReference type="Proteomes" id="UP000567067"/>
    </source>
</evidence>
<dbReference type="AlphaFoldDB" id="A0A7W3SYG5"/>
<keyword evidence="3" id="KW-1185">Reference proteome</keyword>
<dbReference type="Proteomes" id="UP000567067">
    <property type="component" value="Unassembled WGS sequence"/>
</dbReference>
<organism evidence="2 3">
    <name type="scientific">Fontibacillus solani</name>
    <dbReference type="NCBI Taxonomy" id="1572857"/>
    <lineage>
        <taxon>Bacteria</taxon>
        <taxon>Bacillati</taxon>
        <taxon>Bacillota</taxon>
        <taxon>Bacilli</taxon>
        <taxon>Bacillales</taxon>
        <taxon>Paenibacillaceae</taxon>
        <taxon>Fontibacillus</taxon>
    </lineage>
</organism>
<evidence type="ECO:0000313" key="2">
    <source>
        <dbReference type="EMBL" id="MBA9088554.1"/>
    </source>
</evidence>
<sequence>MNRRFKAALLLPVMLFAITGSAFAEDAAISNNGEGISLSANAHISEDLKNSELPVSLPNESEKNITISRDFAANEDILELINYTEANGSLGKWAGTLYRTNNPVPVALPDEGFRVYFKGTVYKDSKNSALPVSLPNESEKNITISRDFAANEDIHALINYSEASGSLGKWSGTLYRTNNPVPEALPDEGFRVYFKGTIYKDLN</sequence>
<name>A0A7W3SYG5_9BACL</name>
<keyword evidence="1" id="KW-0732">Signal</keyword>
<comment type="caution">
    <text evidence="2">The sequence shown here is derived from an EMBL/GenBank/DDBJ whole genome shotgun (WGS) entry which is preliminary data.</text>
</comment>
<dbReference type="RefSeq" id="WP_182540214.1">
    <property type="nucleotide sequence ID" value="NZ_JACJIP010000056.1"/>
</dbReference>
<feature type="chain" id="PRO_5031356768" description="WxL domain-containing protein" evidence="1">
    <location>
        <begin position="25"/>
        <end position="203"/>
    </location>
</feature>
<proteinExistence type="predicted"/>